<evidence type="ECO:0000256" key="8">
    <source>
        <dbReference type="ARBA" id="ARBA00022692"/>
    </source>
</evidence>
<dbReference type="FunFam" id="2.60.40.4100:FF:000002">
    <property type="entry name" value="Zona pellucida sperm-binding protein 3"/>
    <property type="match status" value="1"/>
</dbReference>
<keyword evidence="12 14" id="KW-1015">Disulfide bond</keyword>
<accession>A0A1B1MRY8</accession>
<evidence type="ECO:0000256" key="12">
    <source>
        <dbReference type="ARBA" id="ARBA00023157"/>
    </source>
</evidence>
<name>A0A1B1MRY8_ENGEN</name>
<evidence type="ECO:0000256" key="2">
    <source>
        <dbReference type="ARBA" id="ARBA00006735"/>
    </source>
</evidence>
<dbReference type="GO" id="GO:0035804">
    <property type="term" value="F:structural constituent of egg coat"/>
    <property type="evidence" value="ECO:0007669"/>
    <property type="project" value="UniProtKB-UniRule"/>
</dbReference>
<feature type="region of interest" description="Disordered" evidence="15">
    <location>
        <begin position="1"/>
        <end position="21"/>
    </location>
</feature>
<dbReference type="PANTHER" id="PTHR11576:SF2">
    <property type="entry name" value="ZONA PELLUCIDA SPERM-BINDING PROTEIN 3"/>
    <property type="match status" value="1"/>
</dbReference>
<dbReference type="Gene3D" id="2.60.40.3210">
    <property type="entry name" value="Zona pellucida, ZP-N domain"/>
    <property type="match status" value="1"/>
</dbReference>
<dbReference type="GO" id="GO:0032190">
    <property type="term" value="F:acrosin binding"/>
    <property type="evidence" value="ECO:0007669"/>
    <property type="project" value="TreeGrafter"/>
</dbReference>
<dbReference type="AlphaFoldDB" id="A0A1B1MRY8"/>
<comment type="domain">
    <text evidence="14">The ZP domain is involved in the polymerization of the ZP proteins to form the zona pellucida.</text>
</comment>
<dbReference type="InterPro" id="IPR001507">
    <property type="entry name" value="ZP_dom"/>
</dbReference>
<dbReference type="PANTHER" id="PTHR11576">
    <property type="entry name" value="ZONA PELLUCIDA SPERM-BINDING PROTEIN 3"/>
    <property type="match status" value="1"/>
</dbReference>
<evidence type="ECO:0000256" key="7">
    <source>
        <dbReference type="ARBA" id="ARBA00022685"/>
    </source>
</evidence>
<dbReference type="Pfam" id="PF23344">
    <property type="entry name" value="ZP-N"/>
    <property type="match status" value="1"/>
</dbReference>
<proteinExistence type="evidence at transcript level"/>
<keyword evidence="13" id="KW-0325">Glycoprotein</keyword>
<dbReference type="SMART" id="SM00241">
    <property type="entry name" value="ZP"/>
    <property type="match status" value="1"/>
</dbReference>
<dbReference type="PROSITE" id="PS51034">
    <property type="entry name" value="ZP_2"/>
    <property type="match status" value="1"/>
</dbReference>
<dbReference type="GO" id="GO:0005886">
    <property type="term" value="C:plasma membrane"/>
    <property type="evidence" value="ECO:0007669"/>
    <property type="project" value="UniProtKB-SubCell"/>
</dbReference>
<keyword evidence="7 14" id="KW-0165">Cleavage on pair of basic residues</keyword>
<comment type="PTM">
    <text evidence="14">Proteolytically cleaved before the transmembrane segment to yield the secreted ectodomain incorporated in the zona pellucida.</text>
</comment>
<evidence type="ECO:0000256" key="9">
    <source>
        <dbReference type="ARBA" id="ARBA00022729"/>
    </source>
</evidence>
<keyword evidence="6 14" id="KW-0272">Extracellular matrix</keyword>
<gene>
    <name evidence="17" type="primary">ZPCb</name>
</gene>
<dbReference type="GO" id="GO:0035805">
    <property type="term" value="C:egg coat"/>
    <property type="evidence" value="ECO:0007669"/>
    <property type="project" value="UniProtKB-SubCell"/>
</dbReference>
<feature type="domain" description="ZP" evidence="16">
    <location>
        <begin position="26"/>
        <end position="283"/>
    </location>
</feature>
<keyword evidence="17" id="KW-0946">Virion</keyword>
<keyword evidence="17" id="KW-0261">Viral envelope protein</keyword>
<dbReference type="InterPro" id="IPR055356">
    <property type="entry name" value="ZP-N"/>
</dbReference>
<dbReference type="FunFam" id="2.60.40.3210:FF:000001">
    <property type="entry name" value="Zona pellucida sperm-binding protein 3"/>
    <property type="match status" value="1"/>
</dbReference>
<dbReference type="InterPro" id="IPR042235">
    <property type="entry name" value="ZP-C_dom"/>
</dbReference>
<evidence type="ECO:0000313" key="17">
    <source>
        <dbReference type="EMBL" id="ANS71335.1"/>
    </source>
</evidence>
<evidence type="ECO:0000256" key="6">
    <source>
        <dbReference type="ARBA" id="ARBA00022530"/>
    </source>
</evidence>
<evidence type="ECO:0000256" key="1">
    <source>
        <dbReference type="ARBA" id="ARBA00004498"/>
    </source>
</evidence>
<protein>
    <recommendedName>
        <fullName evidence="3 14">Zona pellucida sperm-binding protein 3</fullName>
    </recommendedName>
</protein>
<comment type="function">
    <text evidence="14">Component of the zona pellucida, an extracellular matrix surrounding oocytes which mediates sperm binding, induction of the acrosome reaction and prevents post-fertilization polyspermy. The zona pellucida is composed of 3 to 4 glycoproteins, ZP1, ZP2, ZP3, and ZP4. ZP3 is essential for sperm binding and zona matrix formation.</text>
</comment>
<dbReference type="EMBL" id="KU518810">
    <property type="protein sequence ID" value="ANS71335.1"/>
    <property type="molecule type" value="mRNA"/>
</dbReference>
<dbReference type="GO" id="GO:0007339">
    <property type="term" value="P:binding of sperm to zona pellucida"/>
    <property type="evidence" value="ECO:0007669"/>
    <property type="project" value="UniProtKB-UniRule"/>
</dbReference>
<evidence type="ECO:0000256" key="4">
    <source>
        <dbReference type="ARBA" id="ARBA00022475"/>
    </source>
</evidence>
<evidence type="ECO:0000256" key="14">
    <source>
        <dbReference type="RuleBase" id="RU367066"/>
    </source>
</evidence>
<dbReference type="PRINTS" id="PR00023">
    <property type="entry name" value="ZPELLUCIDA"/>
</dbReference>
<dbReference type="InterPro" id="IPR048290">
    <property type="entry name" value="ZP_chr"/>
</dbReference>
<keyword evidence="8" id="KW-0812">Transmembrane</keyword>
<keyword evidence="9 14" id="KW-0732">Signal</keyword>
<comment type="subcellular location">
    <subcellularLocation>
        <location evidence="1">Secreted</location>
        <location evidence="1">Extracellular space</location>
        <location evidence="1">Extracellular matrix</location>
    </subcellularLocation>
    <subcellularLocation>
        <location evidence="14">Zona pellucida</location>
    </subcellularLocation>
    <subcellularLocation>
        <location evidence="14">Cell membrane</location>
        <topology evidence="14">Single-pass type I membrane protein</topology>
    </subcellularLocation>
</comment>
<evidence type="ECO:0000256" key="3">
    <source>
        <dbReference type="ARBA" id="ARBA00017980"/>
    </source>
</evidence>
<sequence length="331" mass="36590">MSEIPEPPRASVVHEEQEPADSVGVTCGADYVQVEVNQDFYGTGKLIQSEQLSLGDCPVTGEFSSAQLFVFQSELHGCGSELEISEDELVYTFDLTYTPEDHGVSIFRTSGATVAVSCHYPRQHVVSTDALLPRWLPFAATKTAEDILVFTLRLMTDDWKFERVNNEYNLGSMLHVEASVIQYNHVPLRVFVHSCVATTVPDVRALPRYSFIENHGCLVDAKLTGSRSRFLPRTKEDKLQFELEAFTFAEADDPTIYITCGLVAIAASAYSDHKACSYAADGWTSAEGYDDVCFCCDSNCEDMAPINPVDVSGGDQWEAEAVLEVKVNEAY</sequence>
<evidence type="ECO:0000256" key="5">
    <source>
        <dbReference type="ARBA" id="ARBA00022525"/>
    </source>
</evidence>
<keyword evidence="4 14" id="KW-1003">Cell membrane</keyword>
<keyword evidence="5 14" id="KW-0964">Secreted</keyword>
<evidence type="ECO:0000256" key="10">
    <source>
        <dbReference type="ARBA" id="ARBA00022989"/>
    </source>
</evidence>
<dbReference type="Pfam" id="PF00100">
    <property type="entry name" value="Zona_pellucida"/>
    <property type="match status" value="1"/>
</dbReference>
<reference evidence="17" key="1">
    <citation type="journal article" date="2016" name="Mol. Phylogenet. Evol.">
        <title>Clupeiformes' Egg Envelope Proteins characterization: The case of Engraulis encrasicolus as a proxy for stock assessment through a novel molecular tool.</title>
        <authorList>
            <person name="Miccoli A."/>
            <person name="Leonori I."/>
            <person name="Estonba A."/>
            <person name="De Felice A."/>
            <person name="Piccinetti C.C."/>
            <person name="Carnevali O."/>
        </authorList>
    </citation>
    <scope>NUCLEOTIDE SEQUENCE</scope>
    <source>
        <tissue evidence="17">Ovary</tissue>
    </source>
</reference>
<evidence type="ECO:0000256" key="15">
    <source>
        <dbReference type="SAM" id="MobiDB-lite"/>
    </source>
</evidence>
<dbReference type="Gene3D" id="2.60.40.4100">
    <property type="entry name" value="Zona pellucida, ZP-C domain"/>
    <property type="match status" value="1"/>
</dbReference>
<dbReference type="GO" id="GO:0035803">
    <property type="term" value="P:egg coat formation"/>
    <property type="evidence" value="ECO:0007669"/>
    <property type="project" value="UniProtKB-UniRule"/>
</dbReference>
<evidence type="ECO:0000259" key="16">
    <source>
        <dbReference type="PROSITE" id="PS51034"/>
    </source>
</evidence>
<dbReference type="GO" id="GO:2000344">
    <property type="term" value="P:positive regulation of acrosome reaction"/>
    <property type="evidence" value="ECO:0007669"/>
    <property type="project" value="UniProtKB-UniRule"/>
</dbReference>
<comment type="similarity">
    <text evidence="2 14">Belongs to the ZP domain family. ZPC subfamily.</text>
</comment>
<organism evidence="17">
    <name type="scientific">Engraulis encrasicolus</name>
    <name type="common">European anchovy</name>
    <dbReference type="NCBI Taxonomy" id="184585"/>
    <lineage>
        <taxon>Eukaryota</taxon>
        <taxon>Metazoa</taxon>
        <taxon>Chordata</taxon>
        <taxon>Craniata</taxon>
        <taxon>Vertebrata</taxon>
        <taxon>Euteleostomi</taxon>
        <taxon>Actinopterygii</taxon>
        <taxon>Neopterygii</taxon>
        <taxon>Teleostei</taxon>
        <taxon>Clupei</taxon>
        <taxon>Clupeiformes</taxon>
        <taxon>Clupeoidei</taxon>
        <taxon>Engraulidae</taxon>
        <taxon>Engraulinae</taxon>
        <taxon>Engraulis</taxon>
    </lineage>
</organism>
<evidence type="ECO:0000256" key="11">
    <source>
        <dbReference type="ARBA" id="ARBA00023136"/>
    </source>
</evidence>
<keyword evidence="11" id="KW-0472">Membrane</keyword>
<dbReference type="InterPro" id="IPR055355">
    <property type="entry name" value="ZP-C"/>
</dbReference>
<evidence type="ECO:0000256" key="13">
    <source>
        <dbReference type="ARBA" id="ARBA00023180"/>
    </source>
</evidence>
<keyword evidence="10" id="KW-1133">Transmembrane helix</keyword>